<name>A0A2N6L513_9CYAN</name>
<sequence length="144" mass="16428">MRTVIAFENYSMIEYGYDLVGNRLTRTRTVNGQTFTDVMTYNAANQLVSLNGQTWQHDLDGNVVVRRVENATWELDYDAEGNLVSLQKEQDDGVGWVYEYDGLGRRVRAVRGSLEVVYLYSGDTLVAEGSRQRSSDLLQWVYSP</sequence>
<dbReference type="Proteomes" id="UP000235081">
    <property type="component" value="Unassembled WGS sequence"/>
</dbReference>
<feature type="domain" description="Teneurin-like YD-shell" evidence="2">
    <location>
        <begin position="8"/>
        <end position="110"/>
    </location>
</feature>
<keyword evidence="1" id="KW-0677">Repeat</keyword>
<dbReference type="InterPro" id="IPR056823">
    <property type="entry name" value="TEN-like_YD-shell"/>
</dbReference>
<reference evidence="3 4" key="1">
    <citation type="submission" date="2017-07" db="EMBL/GenBank/DDBJ databases">
        <title>Genomes of Fischerella (Mastigocladus) sp. strains.</title>
        <authorList>
            <person name="Miller S.R."/>
        </authorList>
    </citation>
    <scope>NUCLEOTIDE SEQUENCE [LARGE SCALE GENOMIC DNA]</scope>
    <source>
        <strain evidence="3 4">CCMEE 5318</strain>
    </source>
</reference>
<gene>
    <name evidence="3" type="ORF">CEN46_24870</name>
</gene>
<dbReference type="AlphaFoldDB" id="A0A2N6L513"/>
<evidence type="ECO:0000313" key="4">
    <source>
        <dbReference type="Proteomes" id="UP000235081"/>
    </source>
</evidence>
<evidence type="ECO:0000259" key="2">
    <source>
        <dbReference type="Pfam" id="PF25023"/>
    </source>
</evidence>
<comment type="caution">
    <text evidence="3">The sequence shown here is derived from an EMBL/GenBank/DDBJ whole genome shotgun (WGS) entry which is preliminary data.</text>
</comment>
<dbReference type="Gene3D" id="2.180.10.10">
    <property type="entry name" value="RHS repeat-associated core"/>
    <property type="match status" value="1"/>
</dbReference>
<feature type="non-terminal residue" evidence="3">
    <location>
        <position position="144"/>
    </location>
</feature>
<protein>
    <recommendedName>
        <fullName evidence="2">Teneurin-like YD-shell domain-containing protein</fullName>
    </recommendedName>
</protein>
<accession>A0A2N6L513</accession>
<proteinExistence type="predicted"/>
<organism evidence="3 4">
    <name type="scientific">Fischerella thermalis CCMEE 5318</name>
    <dbReference type="NCBI Taxonomy" id="2019666"/>
    <lineage>
        <taxon>Bacteria</taxon>
        <taxon>Bacillati</taxon>
        <taxon>Cyanobacteriota</taxon>
        <taxon>Cyanophyceae</taxon>
        <taxon>Nostocales</taxon>
        <taxon>Hapalosiphonaceae</taxon>
        <taxon>Fischerella</taxon>
    </lineage>
</organism>
<evidence type="ECO:0000256" key="1">
    <source>
        <dbReference type="ARBA" id="ARBA00022737"/>
    </source>
</evidence>
<dbReference type="RefSeq" id="WP_219724740.1">
    <property type="nucleotide sequence ID" value="NZ_NMQE01000882.1"/>
</dbReference>
<dbReference type="Pfam" id="PF25023">
    <property type="entry name" value="TEN_YD-shell"/>
    <property type="match status" value="1"/>
</dbReference>
<dbReference type="EMBL" id="NMQE01000882">
    <property type="protein sequence ID" value="PMB16606.1"/>
    <property type="molecule type" value="Genomic_DNA"/>
</dbReference>
<evidence type="ECO:0000313" key="3">
    <source>
        <dbReference type="EMBL" id="PMB16606.1"/>
    </source>
</evidence>